<dbReference type="PANTHER" id="PTHR11908">
    <property type="entry name" value="XANTHINE DEHYDROGENASE"/>
    <property type="match status" value="1"/>
</dbReference>
<dbReference type="SUPFAM" id="SSF56003">
    <property type="entry name" value="Molybdenum cofactor-binding domain"/>
    <property type="match status" value="1"/>
</dbReference>
<dbReference type="SMART" id="SM01008">
    <property type="entry name" value="Ald_Xan_dh_C"/>
    <property type="match status" value="1"/>
</dbReference>
<dbReference type="Pfam" id="PF02738">
    <property type="entry name" value="MoCoBD_1"/>
    <property type="match status" value="1"/>
</dbReference>
<sequence length="835" mass="88240">MSLTEDIGTQDAPPPEIGRARLRKEDRRLVTGRNSYTDSMVLPGMHHLAMVRSPFAHARITAVDTSAAAAASGVVAVLTGADVADVQGSLPNAWPITPEQNAPGHPSIAVDKVNFAGEVVAVVIARTAAEARDAAELVDVDYDDLPPVLDLASAAADEQLVHEDLGTNVSANLVLDSAQAGTGDDVDAAIAAARVDGVVVERVLHQNRLIPAFMEPRSFVCDPTGEQVVLWSSTQIPHILRVMLALTLGISESKLRVVAPDVGGGFGGKLQVNPEEVITILAAQRIGKPVKYTESRSESLVASHHGRAQQQTLTLAATRDGRMTGLKAELLADLGAYVALLGGGTPALGAFMFNGIYKIPAYRFDLTTVFTNKTWTDAYRGAGRPEATFAIERMVDELAVELGMDPLELRRKNWITAEEFPFATVSGLEYDTGNYEAATDKALALFGYDELRVEQQRRREAGDPVQLGIGISTFTEMCGLAPSRVLGSLSYGAGGWENAAIRMLPTGKVEVVTGTSSHGQGHETAWSQIVADRLGVPFEDIEVLHGDTQVSPRGLDTYGSRSLVVGGAAVVKAADRVIEKARTVAAHLLEASADDLDFESGRFTVRGTDQGVGITDIALASFAAHNLPDGFEPSIDAEATFDPVNFSYPHGTHLAAMEVDTETGKVEIRRYVCVDDIGTIVNPMIVEGQVHGGLVQGISQALFEDAVYDDQGTLVSGSFVDYLVPSAPDLPSFITANTETPSISNQLGAKGVGEAGTIASTPAIVNGVLDAVRHLGVRDIDMPLSPHRVWQALHGRPAGEAAVPDSLGPEVVASDLNSSGNPTGQSANGSDGRIR</sequence>
<dbReference type="InterPro" id="IPR000674">
    <property type="entry name" value="Ald_Oxase/Xan_DH_a/b"/>
</dbReference>
<feature type="domain" description="Aldehyde oxidase/xanthine dehydrogenase a/b hammerhead" evidence="4">
    <location>
        <begin position="31"/>
        <end position="146"/>
    </location>
</feature>
<dbReference type="InterPro" id="IPR037165">
    <property type="entry name" value="AldOxase/xan_DH_Mopterin-bd_sf"/>
</dbReference>
<feature type="compositionally biased region" description="Polar residues" evidence="3">
    <location>
        <begin position="815"/>
        <end position="829"/>
    </location>
</feature>
<evidence type="ECO:0000313" key="5">
    <source>
        <dbReference type="EMBL" id="CAA9330971.1"/>
    </source>
</evidence>
<dbReference type="InterPro" id="IPR036856">
    <property type="entry name" value="Ald_Oxase/Xan_DH_a/b_sf"/>
</dbReference>
<dbReference type="EMBL" id="CADCUG010000054">
    <property type="protein sequence ID" value="CAA9330971.1"/>
    <property type="molecule type" value="Genomic_DNA"/>
</dbReference>
<evidence type="ECO:0000259" key="4">
    <source>
        <dbReference type="SMART" id="SM01008"/>
    </source>
</evidence>
<gene>
    <name evidence="5" type="ORF">AVDCRST_MAG29-1057</name>
</gene>
<protein>
    <submittedName>
        <fullName evidence="5">Aerobic carbon monoxide dehydrogenase (Quinone), large chain</fullName>
        <ecNumber evidence="5">1.2.5.3</ecNumber>
    </submittedName>
</protein>
<dbReference type="Pfam" id="PF01315">
    <property type="entry name" value="Ald_Xan_dh_C"/>
    <property type="match status" value="1"/>
</dbReference>
<name>A0A6J4LFE4_9ACTN</name>
<dbReference type="Gene3D" id="3.30.365.10">
    <property type="entry name" value="Aldehyde oxidase/xanthine dehydrogenase, molybdopterin binding domain"/>
    <property type="match status" value="4"/>
</dbReference>
<evidence type="ECO:0000256" key="2">
    <source>
        <dbReference type="ARBA" id="ARBA00023002"/>
    </source>
</evidence>
<dbReference type="GO" id="GO:0005506">
    <property type="term" value="F:iron ion binding"/>
    <property type="evidence" value="ECO:0007669"/>
    <property type="project" value="InterPro"/>
</dbReference>
<feature type="region of interest" description="Disordered" evidence="3">
    <location>
        <begin position="810"/>
        <end position="835"/>
    </location>
</feature>
<dbReference type="InterPro" id="IPR016208">
    <property type="entry name" value="Ald_Oxase/xanthine_DH-like"/>
</dbReference>
<dbReference type="InterPro" id="IPR046867">
    <property type="entry name" value="AldOxase/xan_DH_MoCoBD2"/>
</dbReference>
<dbReference type="EC" id="1.2.5.3" evidence="5"/>
<dbReference type="PANTHER" id="PTHR11908:SF132">
    <property type="entry name" value="ALDEHYDE OXIDASE 1-RELATED"/>
    <property type="match status" value="1"/>
</dbReference>
<dbReference type="AlphaFoldDB" id="A0A6J4LFE4"/>
<organism evidence="5">
    <name type="scientific">uncultured Nocardioidaceae bacterium</name>
    <dbReference type="NCBI Taxonomy" id="253824"/>
    <lineage>
        <taxon>Bacteria</taxon>
        <taxon>Bacillati</taxon>
        <taxon>Actinomycetota</taxon>
        <taxon>Actinomycetes</taxon>
        <taxon>Propionibacteriales</taxon>
        <taxon>Nocardioidaceae</taxon>
        <taxon>environmental samples</taxon>
    </lineage>
</organism>
<reference evidence="5" key="1">
    <citation type="submission" date="2020-02" db="EMBL/GenBank/DDBJ databases">
        <authorList>
            <person name="Meier V. D."/>
        </authorList>
    </citation>
    <scope>NUCLEOTIDE SEQUENCE</scope>
    <source>
        <strain evidence="5">AVDCRST_MAG29</strain>
    </source>
</reference>
<keyword evidence="2 5" id="KW-0560">Oxidoreductase</keyword>
<dbReference type="InterPro" id="IPR008274">
    <property type="entry name" value="AldOxase/xan_DH_MoCoBD1"/>
</dbReference>
<dbReference type="SUPFAM" id="SSF54665">
    <property type="entry name" value="CO dehydrogenase molybdoprotein N-domain-like"/>
    <property type="match status" value="1"/>
</dbReference>
<dbReference type="GO" id="GO:0008805">
    <property type="term" value="F:carbon-monoxide oxygenase activity"/>
    <property type="evidence" value="ECO:0007669"/>
    <property type="project" value="UniProtKB-EC"/>
</dbReference>
<proteinExistence type="predicted"/>
<evidence type="ECO:0000256" key="1">
    <source>
        <dbReference type="ARBA" id="ARBA00022505"/>
    </source>
</evidence>
<dbReference type="Pfam" id="PF20256">
    <property type="entry name" value="MoCoBD_2"/>
    <property type="match status" value="1"/>
</dbReference>
<keyword evidence="1" id="KW-0500">Molybdenum</keyword>
<dbReference type="Gene3D" id="3.90.1170.50">
    <property type="entry name" value="Aldehyde oxidase/xanthine dehydrogenase, a/b hammerhead"/>
    <property type="match status" value="1"/>
</dbReference>
<accession>A0A6J4LFE4</accession>
<evidence type="ECO:0000256" key="3">
    <source>
        <dbReference type="SAM" id="MobiDB-lite"/>
    </source>
</evidence>